<dbReference type="Proteomes" id="UP000178943">
    <property type="component" value="Unassembled WGS sequence"/>
</dbReference>
<dbReference type="Gene3D" id="3.40.50.450">
    <property type="match status" value="1"/>
</dbReference>
<organism evidence="1 2">
    <name type="scientific">Candidatus Fischerbacteria bacterium RBG_13_37_8</name>
    <dbReference type="NCBI Taxonomy" id="1817863"/>
    <lineage>
        <taxon>Bacteria</taxon>
        <taxon>Candidatus Fischeribacteriota</taxon>
    </lineage>
</organism>
<gene>
    <name evidence="1" type="ORF">A2Y62_13310</name>
</gene>
<dbReference type="SUPFAM" id="SSF102405">
    <property type="entry name" value="MCP/YpsA-like"/>
    <property type="match status" value="1"/>
</dbReference>
<name>A0A1F5VNA9_9BACT</name>
<protein>
    <recommendedName>
        <fullName evidence="3">DUF1273 domain-containing protein</fullName>
    </recommendedName>
</protein>
<comment type="caution">
    <text evidence="1">The sequence shown here is derived from an EMBL/GenBank/DDBJ whole genome shotgun (WGS) entry which is preliminary data.</text>
</comment>
<evidence type="ECO:0008006" key="3">
    <source>
        <dbReference type="Google" id="ProtNLM"/>
    </source>
</evidence>
<evidence type="ECO:0000313" key="2">
    <source>
        <dbReference type="Proteomes" id="UP000178943"/>
    </source>
</evidence>
<dbReference type="STRING" id="1817863.A2Y62_13310"/>
<accession>A0A1F5VNA9</accession>
<sequence>MLIDKKNTMQDSLIPVRIIIGVTGHRVLKNIPLLQKKVHEILAQIRQDKLQSSNVKIVFTILSPVAEGADRLVAREILKEKDSQLEVVLPLAEDDYMNDFETLESKNEFQEFLALSKNIKQLPPANSRNEAYEQVGHYVVDNCDVLIALWNGKPAAGTAEIVQYAREKKRSLFWIHTEEAIISFEDNEAVTDEE</sequence>
<reference evidence="1 2" key="1">
    <citation type="journal article" date="2016" name="Nat. Commun.">
        <title>Thousands of microbial genomes shed light on interconnected biogeochemical processes in an aquifer system.</title>
        <authorList>
            <person name="Anantharaman K."/>
            <person name="Brown C.T."/>
            <person name="Hug L.A."/>
            <person name="Sharon I."/>
            <person name="Castelle C.J."/>
            <person name="Probst A.J."/>
            <person name="Thomas B.C."/>
            <person name="Singh A."/>
            <person name="Wilkins M.J."/>
            <person name="Karaoz U."/>
            <person name="Brodie E.L."/>
            <person name="Williams K.H."/>
            <person name="Hubbard S.S."/>
            <person name="Banfield J.F."/>
        </authorList>
    </citation>
    <scope>NUCLEOTIDE SEQUENCE [LARGE SCALE GENOMIC DNA]</scope>
</reference>
<dbReference type="AlphaFoldDB" id="A0A1F5VNA9"/>
<evidence type="ECO:0000313" key="1">
    <source>
        <dbReference type="EMBL" id="OGF64892.1"/>
    </source>
</evidence>
<proteinExistence type="predicted"/>
<dbReference type="EMBL" id="MFGW01000127">
    <property type="protein sequence ID" value="OGF64892.1"/>
    <property type="molecule type" value="Genomic_DNA"/>
</dbReference>